<keyword evidence="2" id="KW-0012">Acyltransferase</keyword>
<dbReference type="CDD" id="cd04301">
    <property type="entry name" value="NAT_SF"/>
    <property type="match status" value="1"/>
</dbReference>
<dbReference type="InterPro" id="IPR016181">
    <property type="entry name" value="Acyl_CoA_acyltransferase"/>
</dbReference>
<accession>A0ABT4UPP9</accession>
<dbReference type="Pfam" id="PF13673">
    <property type="entry name" value="Acetyltransf_10"/>
    <property type="match status" value="1"/>
</dbReference>
<keyword evidence="2" id="KW-0808">Transferase</keyword>
<reference evidence="2 3" key="1">
    <citation type="submission" date="2022-12" db="EMBL/GenBank/DDBJ databases">
        <title>Chitinophagaceae gen. sp. nov., a new member of the family Chitinophagaceae, isolated from soil in a chemical factory.</title>
        <authorList>
            <person name="Ke Z."/>
        </authorList>
    </citation>
    <scope>NUCLEOTIDE SEQUENCE [LARGE SCALE GENOMIC DNA]</scope>
    <source>
        <strain evidence="2 3">LY-5</strain>
    </source>
</reference>
<dbReference type="EMBL" id="JAQGEF010000035">
    <property type="protein sequence ID" value="MDA3616589.1"/>
    <property type="molecule type" value="Genomic_DNA"/>
</dbReference>
<dbReference type="PROSITE" id="PS51186">
    <property type="entry name" value="GNAT"/>
    <property type="match status" value="1"/>
</dbReference>
<evidence type="ECO:0000313" key="2">
    <source>
        <dbReference type="EMBL" id="MDA3616589.1"/>
    </source>
</evidence>
<evidence type="ECO:0000313" key="3">
    <source>
        <dbReference type="Proteomes" id="UP001210231"/>
    </source>
</evidence>
<name>A0ABT4UPP9_9BACT</name>
<dbReference type="Gene3D" id="3.40.630.30">
    <property type="match status" value="1"/>
</dbReference>
<feature type="domain" description="N-acetyltransferase" evidence="1">
    <location>
        <begin position="20"/>
        <end position="161"/>
    </location>
</feature>
<gene>
    <name evidence="2" type="ORF">O3P16_17385</name>
</gene>
<proteinExistence type="predicted"/>
<keyword evidence="3" id="KW-1185">Reference proteome</keyword>
<organism evidence="2 3">
    <name type="scientific">Polluticaenibacter yanchengensis</name>
    <dbReference type="NCBI Taxonomy" id="3014562"/>
    <lineage>
        <taxon>Bacteria</taxon>
        <taxon>Pseudomonadati</taxon>
        <taxon>Bacteroidota</taxon>
        <taxon>Chitinophagia</taxon>
        <taxon>Chitinophagales</taxon>
        <taxon>Chitinophagaceae</taxon>
        <taxon>Polluticaenibacter</taxon>
    </lineage>
</organism>
<comment type="caution">
    <text evidence="2">The sequence shown here is derived from an EMBL/GenBank/DDBJ whole genome shotgun (WGS) entry which is preliminary data.</text>
</comment>
<dbReference type="EC" id="2.3.1.-" evidence="2"/>
<dbReference type="GO" id="GO:0016746">
    <property type="term" value="F:acyltransferase activity"/>
    <property type="evidence" value="ECO:0007669"/>
    <property type="project" value="UniProtKB-KW"/>
</dbReference>
<protein>
    <submittedName>
        <fullName evidence="2">GNAT family N-acetyltransferase</fullName>
        <ecNumber evidence="2">2.3.1.-</ecNumber>
    </submittedName>
</protein>
<evidence type="ECO:0000259" key="1">
    <source>
        <dbReference type="PROSITE" id="PS51186"/>
    </source>
</evidence>
<dbReference type="Proteomes" id="UP001210231">
    <property type="component" value="Unassembled WGS sequence"/>
</dbReference>
<sequence length="161" mass="18386">MNLLYSLQLDLTMEITWKQLSFEQLSNVDLYKILQLRAAVFIIEQNCIYQDLDDKDFKSHHVCAYSGNDLVAYTRVLPAGLSYEEVSIGRVVTSVKARGKGIGKLLMEKSIETAYALFGNVDIKISAQFYLLKFYQSLGFVEQGEVYLEDNIEHIQMVKLA</sequence>
<dbReference type="SUPFAM" id="SSF55729">
    <property type="entry name" value="Acyl-CoA N-acyltransferases (Nat)"/>
    <property type="match status" value="1"/>
</dbReference>
<dbReference type="RefSeq" id="WP_407032919.1">
    <property type="nucleotide sequence ID" value="NZ_JAQGEF010000035.1"/>
</dbReference>
<dbReference type="InterPro" id="IPR000182">
    <property type="entry name" value="GNAT_dom"/>
</dbReference>